<dbReference type="Proteomes" id="UP000265540">
    <property type="component" value="Unassembled WGS sequence"/>
</dbReference>
<dbReference type="InterPro" id="IPR003812">
    <property type="entry name" value="Fido"/>
</dbReference>
<protein>
    <recommendedName>
        <fullName evidence="1">Fido domain-containing protein</fullName>
    </recommendedName>
</protein>
<dbReference type="SUPFAM" id="SSF140931">
    <property type="entry name" value="Fic-like"/>
    <property type="match status" value="1"/>
</dbReference>
<dbReference type="InterPro" id="IPR036388">
    <property type="entry name" value="WH-like_DNA-bd_sf"/>
</dbReference>
<proteinExistence type="predicted"/>
<reference evidence="2 3" key="1">
    <citation type="journal article" date="2017" name="ISME J.">
        <title>Energy and carbon metabolisms in a deep terrestrial subsurface fluid microbial community.</title>
        <authorList>
            <person name="Momper L."/>
            <person name="Jungbluth S.P."/>
            <person name="Lee M.D."/>
            <person name="Amend J.P."/>
        </authorList>
    </citation>
    <scope>NUCLEOTIDE SEQUENCE [LARGE SCALE GENOMIC DNA]</scope>
    <source>
        <strain evidence="2">SURF_46</strain>
    </source>
</reference>
<dbReference type="InterPro" id="IPR040198">
    <property type="entry name" value="Fido_containing"/>
</dbReference>
<evidence type="ECO:0000313" key="3">
    <source>
        <dbReference type="Proteomes" id="UP000265540"/>
    </source>
</evidence>
<gene>
    <name evidence="2" type="ORF">C4561_03145</name>
</gene>
<comment type="caution">
    <text evidence="2">The sequence shown here is derived from an EMBL/GenBank/DDBJ whole genome shotgun (WGS) entry which is preliminary data.</text>
</comment>
<dbReference type="PANTHER" id="PTHR13504:SF33">
    <property type="entry name" value="FIC FAMILY PROTEIN"/>
    <property type="match status" value="1"/>
</dbReference>
<name>A0A3A4ZD29_UNCKA</name>
<evidence type="ECO:0000259" key="1">
    <source>
        <dbReference type="PROSITE" id="PS51459"/>
    </source>
</evidence>
<dbReference type="AlphaFoldDB" id="A0A3A4ZD29"/>
<sequence length="330" mass="38329">MFFPEFTITQKILKNIGFIEYYRAIVDNTVILQNWEAQLRKEAKIDFIRSVLLAEKINIPDETIKRTIDNIEQNKSGEIVNLDKTYDMLEEISRSKELDEMDIKYMHKSISQNLLPKTRQGVYRSTKVSGKTEPESILADIVELFDWFNSLDAKENHPVVAASILKARLEEIMPFENFNSATIDTTVHLALKISGYTFKDYVVITGYYQKTQRELERGLASISHESPDYTEWIEYFSEGMALQVSSTQEKVKTLAKDTKIAKASGRYKLTERQEKIIEFIQNYGMLQNKDFQRLFPNISEDSVLRDLKVLIERDIIEKAGSTKSSRYELK</sequence>
<dbReference type="Gene3D" id="1.10.10.10">
    <property type="entry name" value="Winged helix-like DNA-binding domain superfamily/Winged helix DNA-binding domain"/>
    <property type="match status" value="1"/>
</dbReference>
<dbReference type="Gene3D" id="1.10.3290.10">
    <property type="entry name" value="Fido-like domain"/>
    <property type="match status" value="1"/>
</dbReference>
<dbReference type="InterPro" id="IPR036597">
    <property type="entry name" value="Fido-like_dom_sf"/>
</dbReference>
<feature type="domain" description="Fido" evidence="1">
    <location>
        <begin position="98"/>
        <end position="238"/>
    </location>
</feature>
<evidence type="ECO:0000313" key="2">
    <source>
        <dbReference type="EMBL" id="RJR27134.1"/>
    </source>
</evidence>
<dbReference type="EMBL" id="QZJF01000016">
    <property type="protein sequence ID" value="RJR27134.1"/>
    <property type="molecule type" value="Genomic_DNA"/>
</dbReference>
<dbReference type="PROSITE" id="PS51459">
    <property type="entry name" value="FIDO"/>
    <property type="match status" value="1"/>
</dbReference>
<organism evidence="2 3">
    <name type="scientific">candidate division WWE3 bacterium</name>
    <dbReference type="NCBI Taxonomy" id="2053526"/>
    <lineage>
        <taxon>Bacteria</taxon>
        <taxon>Katanobacteria</taxon>
    </lineage>
</organism>
<accession>A0A3A4ZD29</accession>
<dbReference type="PANTHER" id="PTHR13504">
    <property type="entry name" value="FIDO DOMAIN-CONTAINING PROTEIN DDB_G0283145"/>
    <property type="match status" value="1"/>
</dbReference>